<evidence type="ECO:0000256" key="2">
    <source>
        <dbReference type="ARBA" id="ARBA00008017"/>
    </source>
</evidence>
<keyword evidence="6 7" id="KW-0472">Membrane</keyword>
<evidence type="ECO:0000256" key="4">
    <source>
        <dbReference type="ARBA" id="ARBA00022692"/>
    </source>
</evidence>
<dbReference type="Proteomes" id="UP000078459">
    <property type="component" value="Unassembled WGS sequence"/>
</dbReference>
<evidence type="ECO:0000256" key="7">
    <source>
        <dbReference type="SAM" id="Phobius"/>
    </source>
</evidence>
<keyword evidence="5 7" id="KW-1133">Transmembrane helix</keyword>
<evidence type="ECO:0000256" key="5">
    <source>
        <dbReference type="ARBA" id="ARBA00022989"/>
    </source>
</evidence>
<dbReference type="GO" id="GO:0008381">
    <property type="term" value="F:mechanosensitive monoatomic ion channel activity"/>
    <property type="evidence" value="ECO:0007669"/>
    <property type="project" value="InterPro"/>
</dbReference>
<evidence type="ECO:0000313" key="10">
    <source>
        <dbReference type="EMBL" id="OAQ38251.1"/>
    </source>
</evidence>
<gene>
    <name evidence="10" type="ORF">A5893_15775</name>
</gene>
<dbReference type="EMBL" id="LWHJ01000031">
    <property type="protein sequence ID" value="OAQ38251.1"/>
    <property type="molecule type" value="Genomic_DNA"/>
</dbReference>
<keyword evidence="4 7" id="KW-0812">Transmembrane</keyword>
<dbReference type="RefSeq" id="WP_068823644.1">
    <property type="nucleotide sequence ID" value="NZ_LWHJ01000031.1"/>
</dbReference>
<evidence type="ECO:0000256" key="6">
    <source>
        <dbReference type="ARBA" id="ARBA00023136"/>
    </source>
</evidence>
<evidence type="ECO:0000256" key="1">
    <source>
        <dbReference type="ARBA" id="ARBA00004651"/>
    </source>
</evidence>
<feature type="transmembrane region" description="Helical" evidence="7">
    <location>
        <begin position="308"/>
        <end position="325"/>
    </location>
</feature>
<dbReference type="InterPro" id="IPR006685">
    <property type="entry name" value="MscS_channel_2nd"/>
</dbReference>
<dbReference type="SUPFAM" id="SSF50182">
    <property type="entry name" value="Sm-like ribonucleoproteins"/>
    <property type="match status" value="1"/>
</dbReference>
<evidence type="ECO:0000256" key="3">
    <source>
        <dbReference type="ARBA" id="ARBA00022475"/>
    </source>
</evidence>
<dbReference type="AlphaFoldDB" id="A0A179DB25"/>
<dbReference type="SUPFAM" id="SSF82689">
    <property type="entry name" value="Mechanosensitive channel protein MscS (YggB), C-terminal domain"/>
    <property type="match status" value="1"/>
</dbReference>
<feature type="transmembrane region" description="Helical" evidence="7">
    <location>
        <begin position="148"/>
        <end position="165"/>
    </location>
</feature>
<dbReference type="Pfam" id="PF00924">
    <property type="entry name" value="MS_channel_2nd"/>
    <property type="match status" value="1"/>
</dbReference>
<keyword evidence="11" id="KW-1185">Reference proteome</keyword>
<comment type="similarity">
    <text evidence="2">Belongs to the MscS (TC 1.A.23) family.</text>
</comment>
<reference evidence="10 11" key="2">
    <citation type="submission" date="2016-06" db="EMBL/GenBank/DDBJ databases">
        <title>Pedobacter psychrophilus sp. nov., isolated from Antarctic fragmentary rock.</title>
        <authorList>
            <person name="Svec P."/>
        </authorList>
    </citation>
    <scope>NUCLEOTIDE SEQUENCE [LARGE SCALE GENOMIC DNA]</scope>
    <source>
        <strain evidence="10 11">CCM 8644</strain>
    </source>
</reference>
<name>A0A179DB25_9SPHI</name>
<reference evidence="10 11" key="1">
    <citation type="submission" date="2016-04" db="EMBL/GenBank/DDBJ databases">
        <authorList>
            <person name="Evans L.H."/>
            <person name="Alamgir A."/>
            <person name="Owens N."/>
            <person name="Weber N.D."/>
            <person name="Virtaneva K."/>
            <person name="Barbian K."/>
            <person name="Babar A."/>
            <person name="Rosenke K."/>
        </authorList>
    </citation>
    <scope>NUCLEOTIDE SEQUENCE [LARGE SCALE GENOMIC DNA]</scope>
    <source>
        <strain evidence="10 11">CCM 8644</strain>
    </source>
</reference>
<feature type="domain" description="Mechanosensitive ion channel MscS" evidence="8">
    <location>
        <begin position="352"/>
        <end position="416"/>
    </location>
</feature>
<dbReference type="Gene3D" id="2.30.30.60">
    <property type="match status" value="1"/>
</dbReference>
<proteinExistence type="inferred from homology"/>
<comment type="subcellular location">
    <subcellularLocation>
        <location evidence="1">Cell membrane</location>
        <topology evidence="1">Multi-pass membrane protein</topology>
    </subcellularLocation>
</comment>
<dbReference type="Pfam" id="PF21082">
    <property type="entry name" value="MS_channel_3rd"/>
    <property type="match status" value="1"/>
</dbReference>
<dbReference type="InterPro" id="IPR010920">
    <property type="entry name" value="LSM_dom_sf"/>
</dbReference>
<dbReference type="InterPro" id="IPR045275">
    <property type="entry name" value="MscS_archaea/bacteria_type"/>
</dbReference>
<dbReference type="GO" id="GO:0005886">
    <property type="term" value="C:plasma membrane"/>
    <property type="evidence" value="ECO:0007669"/>
    <property type="project" value="UniProtKB-SubCell"/>
</dbReference>
<dbReference type="OrthoDB" id="9809206at2"/>
<sequence length="550" mass="62262">MRIILYFFLIIGALNLKAQNKIVVPDSLDRDSISYAGFPVTVYNKNLFYIKNSLGPLTAQERARLATEKIEELEKDLATKTDSILLDTTGGNANIIYNNIILVSITEADAKANQSTVNQLANNYQKAIVNIISKYRNENNIVEIAKRVGFGLLIILLLVLIIFYLNRYINRFKEWLSNNLTNKIDGIKIRNYELLSQESQLIFLRRTVNVVKYFVIIIIIYLTLPIIFRLFPWTKAWSDALINFILDPLKSILSSIINFIPNLISIIVIVMFFRYIIKGLGYLAGEIAIGKLKLNGFYPDWASPTFKIVKFVLYAFMVVVIWPKIPGSDSDVFKGVSVFLGLLVSFGSSSAIGNMVAGLVITYMRPFILQDRVKIGDVTGDVVEKSLLVTRLRTIKNEIVTIPNSAILSGNTINYTVMAKKEGCILHTTVTIGYDEPWRKIHDLLINAALACEGIDIKRKPFVLQTSLEDWYVAYQINAYTKRPEKSAVIYSNLHANIQDKFNEAGVEIMSSHYQTLRDGNKTTIPADYLADDYETPGFVVEKDKKENKK</sequence>
<protein>
    <submittedName>
        <fullName evidence="10">Transmembrane ion channel</fullName>
    </submittedName>
</protein>
<organism evidence="10 11">
    <name type="scientific">Pedobacter psychrophilus</name>
    <dbReference type="NCBI Taxonomy" id="1826909"/>
    <lineage>
        <taxon>Bacteria</taxon>
        <taxon>Pseudomonadati</taxon>
        <taxon>Bacteroidota</taxon>
        <taxon>Sphingobacteriia</taxon>
        <taxon>Sphingobacteriales</taxon>
        <taxon>Sphingobacteriaceae</taxon>
        <taxon>Pedobacter</taxon>
    </lineage>
</organism>
<dbReference type="InterPro" id="IPR023408">
    <property type="entry name" value="MscS_beta-dom_sf"/>
</dbReference>
<dbReference type="Gene3D" id="3.30.70.100">
    <property type="match status" value="1"/>
</dbReference>
<dbReference type="InterPro" id="IPR049278">
    <property type="entry name" value="MS_channel_C"/>
</dbReference>
<accession>A0A179DB25</accession>
<evidence type="ECO:0000313" key="11">
    <source>
        <dbReference type="Proteomes" id="UP000078459"/>
    </source>
</evidence>
<evidence type="ECO:0000259" key="9">
    <source>
        <dbReference type="Pfam" id="PF21082"/>
    </source>
</evidence>
<evidence type="ECO:0000259" key="8">
    <source>
        <dbReference type="Pfam" id="PF00924"/>
    </source>
</evidence>
<comment type="caution">
    <text evidence="10">The sequence shown here is derived from an EMBL/GenBank/DDBJ whole genome shotgun (WGS) entry which is preliminary data.</text>
</comment>
<dbReference type="InterPro" id="IPR011066">
    <property type="entry name" value="MscS_channel_C_sf"/>
</dbReference>
<dbReference type="PANTHER" id="PTHR30221:SF18">
    <property type="entry name" value="SLL0590 PROTEIN"/>
    <property type="match status" value="1"/>
</dbReference>
<feature type="transmembrane region" description="Helical" evidence="7">
    <location>
        <begin position="251"/>
        <end position="273"/>
    </location>
</feature>
<dbReference type="STRING" id="1826909.A5893_15775"/>
<feature type="transmembrane region" description="Helical" evidence="7">
    <location>
        <begin position="210"/>
        <end position="231"/>
    </location>
</feature>
<feature type="transmembrane region" description="Helical" evidence="7">
    <location>
        <begin position="337"/>
        <end position="364"/>
    </location>
</feature>
<dbReference type="PANTHER" id="PTHR30221">
    <property type="entry name" value="SMALL-CONDUCTANCE MECHANOSENSITIVE CHANNEL"/>
    <property type="match status" value="1"/>
</dbReference>
<keyword evidence="3" id="KW-1003">Cell membrane</keyword>
<feature type="domain" description="Mechanosensitive ion channel MscS C-terminal" evidence="9">
    <location>
        <begin position="428"/>
        <end position="509"/>
    </location>
</feature>